<keyword evidence="2" id="KW-1185">Reference proteome</keyword>
<dbReference type="RefSeq" id="WP_134761279.1">
    <property type="nucleotide sequence ID" value="NZ_SOZD01000002.1"/>
</dbReference>
<evidence type="ECO:0000313" key="2">
    <source>
        <dbReference type="Proteomes" id="UP000298179"/>
    </source>
</evidence>
<dbReference type="Pfam" id="PF13692">
    <property type="entry name" value="Glyco_trans_1_4"/>
    <property type="match status" value="1"/>
</dbReference>
<dbReference type="GO" id="GO:0016740">
    <property type="term" value="F:transferase activity"/>
    <property type="evidence" value="ECO:0007669"/>
    <property type="project" value="UniProtKB-KW"/>
</dbReference>
<organism evidence="1 2">
    <name type="scientific">Jiella endophytica</name>
    <dbReference type="NCBI Taxonomy" id="2558362"/>
    <lineage>
        <taxon>Bacteria</taxon>
        <taxon>Pseudomonadati</taxon>
        <taxon>Pseudomonadota</taxon>
        <taxon>Alphaproteobacteria</taxon>
        <taxon>Hyphomicrobiales</taxon>
        <taxon>Aurantimonadaceae</taxon>
        <taxon>Jiella</taxon>
    </lineage>
</organism>
<dbReference type="Gene3D" id="3.40.50.2000">
    <property type="entry name" value="Glycogen Phosphorylase B"/>
    <property type="match status" value="1"/>
</dbReference>
<protein>
    <submittedName>
        <fullName evidence="1">Glycosyltransferase family 1 protein</fullName>
    </submittedName>
</protein>
<dbReference type="EMBL" id="SOZD01000002">
    <property type="protein sequence ID" value="TFF25109.1"/>
    <property type="molecule type" value="Genomic_DNA"/>
</dbReference>
<dbReference type="CDD" id="cd03801">
    <property type="entry name" value="GT4_PimA-like"/>
    <property type="match status" value="1"/>
</dbReference>
<reference evidence="1 2" key="1">
    <citation type="submission" date="2019-03" db="EMBL/GenBank/DDBJ databases">
        <title>Jiella endophytica sp. nov., a novel endophytic bacterium isolated from root of Ficus microcarpa Linn. f.</title>
        <authorList>
            <person name="Tuo L."/>
        </authorList>
    </citation>
    <scope>NUCLEOTIDE SEQUENCE [LARGE SCALE GENOMIC DNA]</scope>
    <source>
        <strain evidence="1 2">CBS5Q-3</strain>
    </source>
</reference>
<dbReference type="AlphaFoldDB" id="A0A4Y8RNF2"/>
<name>A0A4Y8RNF2_9HYPH</name>
<accession>A0A4Y8RNF2</accession>
<dbReference type="Proteomes" id="UP000298179">
    <property type="component" value="Unassembled WGS sequence"/>
</dbReference>
<evidence type="ECO:0000313" key="1">
    <source>
        <dbReference type="EMBL" id="TFF25109.1"/>
    </source>
</evidence>
<sequence>MRILIAHPGLRAGGSEARAMVLIEALQKHHDVTLLTGAPFDCGRLNAAYHTFVDDSRLSVRLAPMPERLRFSRGGDALRGAFLDRAAQKLAGSFDLCIGAYNFTSFGRPGIQFVADFSFDDQVRHAFDGVSHGLRGALQREGPARALYLSLCGRISGVAGLPRPAPGDVVVANSRWTADLLKVRHGIVSRVVYPPVHAAPVEPGERSGDFVMLGRIAPDKRVLEAIDILSKVRARGHRFDFHIVGDAPNDAYGRIVQAKAGEHADWVRLTGGLWGAEKFAFLGRHSFALHVRRREAFGIAVAEMVKMGLAPFVPSQSAPAEIVGDERLTFADEDHAVEQIDALLRQPADVAAVKAGLAERGRVFSTEAFRAAALAIIEETLPSRRTLEAAR</sequence>
<dbReference type="SUPFAM" id="SSF53756">
    <property type="entry name" value="UDP-Glycosyltransferase/glycogen phosphorylase"/>
    <property type="match status" value="1"/>
</dbReference>
<dbReference type="OrthoDB" id="5147801at2"/>
<dbReference type="PANTHER" id="PTHR12526">
    <property type="entry name" value="GLYCOSYLTRANSFERASE"/>
    <property type="match status" value="1"/>
</dbReference>
<proteinExistence type="predicted"/>
<gene>
    <name evidence="1" type="ORF">E3C22_06930</name>
</gene>
<keyword evidence="1" id="KW-0808">Transferase</keyword>
<comment type="caution">
    <text evidence="1">The sequence shown here is derived from an EMBL/GenBank/DDBJ whole genome shotgun (WGS) entry which is preliminary data.</text>
</comment>